<keyword evidence="3" id="KW-1133">Transmembrane helix</keyword>
<feature type="compositionally biased region" description="Low complexity" evidence="2">
    <location>
        <begin position="510"/>
        <end position="528"/>
    </location>
</feature>
<dbReference type="Proteomes" id="UP000009877">
    <property type="component" value="Unassembled WGS sequence"/>
</dbReference>
<reference evidence="5 6" key="1">
    <citation type="journal article" date="2014" name="Genome Announc.">
        <title>Draft Genome Sequence of Kocuria palustris PEL.</title>
        <authorList>
            <person name="Sharma G."/>
            <person name="Khatri I."/>
            <person name="Subramanian S."/>
        </authorList>
    </citation>
    <scope>NUCLEOTIDE SEQUENCE [LARGE SCALE GENOMIC DNA]</scope>
    <source>
        <strain evidence="5 6">PEL</strain>
    </source>
</reference>
<evidence type="ECO:0000256" key="3">
    <source>
        <dbReference type="SAM" id="Phobius"/>
    </source>
</evidence>
<sequence>MIVDEFTDAASADEWVEQTWLASGMGSSDALLAVASEDREARFLAGDGGGISLDEQDSIYQDEIVPELSDDDWDGAVAGAVEGLDQAAGGTSGSSDSGDGGLSFSPVLLVLLIGLAAIFVPFVLRVARRVNRQRAGQRQQQGEARQSRYGEFADVPIKELRVRAGEQIVAADNAIQHSEQELEFARLQYSQAQVAPFEEAIRQAKEHMRACFALQQQLDDHIPDTEDDQRSWLTEIIGRTRDAQRPLEEQKEAFAGLRQLETRLPEALAQLKEESQRVRPELDAAAAHIDQLSTRYADSALHPLREDLGQARERLRFADDMAAAAEEAAHGDDRSSAVVRLRAGEEGAGQAAGLLRSIREAADGLSAAETGLRDAMALAQRDIAEAESYAGDGSRPDLAAAAAGVRSVLGTIDQQLKDQRIDPVELQHRLDLSRDQLDRTLGGLRTAAEQDRALRGRLDQAIDSARTRVQAAERYIWGNRGGIGHEARTRLANAQSYLERAQELAQSDAQAALEAAQQAEHHAQQALDGAHTDSLDFSHRRSPGSGSYGGAALGGILLGSILDEVMDGSRRGSGGFSGGGFNGGFSGGFGGGGFGGGSFGGGGGRRLSSGGSFGGGGRRSGGGGGRRSSGGRF</sequence>
<protein>
    <recommendedName>
        <fullName evidence="4">TPM domain-containing protein</fullName>
    </recommendedName>
</protein>
<keyword evidence="3" id="KW-0812">Transmembrane</keyword>
<evidence type="ECO:0000256" key="1">
    <source>
        <dbReference type="SAM" id="Coils"/>
    </source>
</evidence>
<accession>M2XAJ5</accession>
<name>M2XAJ5_9MICC</name>
<keyword evidence="1" id="KW-0175">Coiled coil</keyword>
<feature type="region of interest" description="Disordered" evidence="2">
    <location>
        <begin position="600"/>
        <end position="633"/>
    </location>
</feature>
<evidence type="ECO:0000256" key="2">
    <source>
        <dbReference type="SAM" id="MobiDB-lite"/>
    </source>
</evidence>
<feature type="region of interest" description="Disordered" evidence="2">
    <location>
        <begin position="510"/>
        <end position="529"/>
    </location>
</feature>
<feature type="coiled-coil region" evidence="1">
    <location>
        <begin position="168"/>
        <end position="195"/>
    </location>
</feature>
<feature type="transmembrane region" description="Helical" evidence="3">
    <location>
        <begin position="104"/>
        <end position="124"/>
    </location>
</feature>
<feature type="domain" description="TPM" evidence="4">
    <location>
        <begin position="2"/>
        <end position="86"/>
    </location>
</feature>
<keyword evidence="3" id="KW-0472">Membrane</keyword>
<evidence type="ECO:0000313" key="5">
    <source>
        <dbReference type="EMBL" id="EME36131.1"/>
    </source>
</evidence>
<keyword evidence="6" id="KW-1185">Reference proteome</keyword>
<gene>
    <name evidence="5" type="ORF">C884_00899</name>
</gene>
<dbReference type="EMBL" id="ANHZ02000018">
    <property type="protein sequence ID" value="EME36131.1"/>
    <property type="molecule type" value="Genomic_DNA"/>
</dbReference>
<proteinExistence type="predicted"/>
<dbReference type="Pfam" id="PF04536">
    <property type="entry name" value="TPM_phosphatase"/>
    <property type="match status" value="1"/>
</dbReference>
<evidence type="ECO:0000313" key="6">
    <source>
        <dbReference type="Proteomes" id="UP000009877"/>
    </source>
</evidence>
<evidence type="ECO:0000259" key="4">
    <source>
        <dbReference type="Pfam" id="PF04536"/>
    </source>
</evidence>
<dbReference type="AlphaFoldDB" id="M2XAJ5"/>
<comment type="caution">
    <text evidence="5">The sequence shown here is derived from an EMBL/GenBank/DDBJ whole genome shotgun (WGS) entry which is preliminary data.</text>
</comment>
<organism evidence="5 6">
    <name type="scientific">Kocuria palustris PEL</name>
    <dbReference type="NCBI Taxonomy" id="1236550"/>
    <lineage>
        <taxon>Bacteria</taxon>
        <taxon>Bacillati</taxon>
        <taxon>Actinomycetota</taxon>
        <taxon>Actinomycetes</taxon>
        <taxon>Micrococcales</taxon>
        <taxon>Micrococcaceae</taxon>
        <taxon>Kocuria</taxon>
    </lineage>
</organism>
<dbReference type="STRING" id="71999.KPaMU14_03650"/>
<dbReference type="Gene3D" id="3.10.310.50">
    <property type="match status" value="1"/>
</dbReference>
<dbReference type="InterPro" id="IPR007621">
    <property type="entry name" value="TPM_dom"/>
</dbReference>